<dbReference type="InterPro" id="IPR018221">
    <property type="entry name" value="Glyco_hydro_9_His_AS"/>
</dbReference>
<keyword evidence="6 8" id="KW-0326">Glycosidase</keyword>
<comment type="similarity">
    <text evidence="2 8 9">Belongs to the glycosyl hydrolase 9 (cellulase E) family.</text>
</comment>
<keyword evidence="12" id="KW-1185">Reference proteome</keyword>
<evidence type="ECO:0000256" key="2">
    <source>
        <dbReference type="ARBA" id="ARBA00007072"/>
    </source>
</evidence>
<comment type="catalytic activity">
    <reaction evidence="1 9">
        <text>Endohydrolysis of (1-&gt;4)-beta-D-glucosidic linkages in cellulose, lichenin and cereal beta-D-glucans.</text>
        <dbReference type="EC" id="3.2.1.4"/>
    </reaction>
</comment>
<evidence type="ECO:0000313" key="12">
    <source>
        <dbReference type="Proteomes" id="UP001209878"/>
    </source>
</evidence>
<dbReference type="PANTHER" id="PTHR22298">
    <property type="entry name" value="ENDO-1,4-BETA-GLUCANASE"/>
    <property type="match status" value="1"/>
</dbReference>
<reference evidence="11" key="1">
    <citation type="journal article" date="2023" name="Mol. Biol. Evol.">
        <title>Third-Generation Sequencing Reveals the Adaptive Role of the Epigenome in Three Deep-Sea Polychaetes.</title>
        <authorList>
            <person name="Perez M."/>
            <person name="Aroh O."/>
            <person name="Sun Y."/>
            <person name="Lan Y."/>
            <person name="Juniper S.K."/>
            <person name="Young C.R."/>
            <person name="Angers B."/>
            <person name="Qian P.Y."/>
        </authorList>
    </citation>
    <scope>NUCLEOTIDE SEQUENCE</scope>
    <source>
        <strain evidence="11">R07B-5</strain>
    </source>
</reference>
<dbReference type="SUPFAM" id="SSF48208">
    <property type="entry name" value="Six-hairpin glycosidases"/>
    <property type="match status" value="1"/>
</dbReference>
<evidence type="ECO:0000256" key="8">
    <source>
        <dbReference type="PROSITE-ProRule" id="PRU10059"/>
    </source>
</evidence>
<dbReference type="GO" id="GO:0030245">
    <property type="term" value="P:cellulose catabolic process"/>
    <property type="evidence" value="ECO:0007669"/>
    <property type="project" value="UniProtKB-KW"/>
</dbReference>
<evidence type="ECO:0000256" key="5">
    <source>
        <dbReference type="ARBA" id="ARBA00023277"/>
    </source>
</evidence>
<proteinExistence type="inferred from homology"/>
<evidence type="ECO:0000256" key="3">
    <source>
        <dbReference type="ARBA" id="ARBA00022801"/>
    </source>
</evidence>
<organism evidence="11 12">
    <name type="scientific">Ridgeia piscesae</name>
    <name type="common">Tubeworm</name>
    <dbReference type="NCBI Taxonomy" id="27915"/>
    <lineage>
        <taxon>Eukaryota</taxon>
        <taxon>Metazoa</taxon>
        <taxon>Spiralia</taxon>
        <taxon>Lophotrochozoa</taxon>
        <taxon>Annelida</taxon>
        <taxon>Polychaeta</taxon>
        <taxon>Sedentaria</taxon>
        <taxon>Canalipalpata</taxon>
        <taxon>Sabellida</taxon>
        <taxon>Siboglinidae</taxon>
        <taxon>Ridgeia</taxon>
    </lineage>
</organism>
<dbReference type="Pfam" id="PF00759">
    <property type="entry name" value="Glyco_hydro_9"/>
    <property type="match status" value="1"/>
</dbReference>
<keyword evidence="4 9" id="KW-0136">Cellulose degradation</keyword>
<dbReference type="InterPro" id="IPR001701">
    <property type="entry name" value="Glyco_hydro_9"/>
</dbReference>
<protein>
    <recommendedName>
        <fullName evidence="9">Endoglucanase</fullName>
        <ecNumber evidence="9">3.2.1.4</ecNumber>
    </recommendedName>
</protein>
<accession>A0AAD9KMZ2</accession>
<evidence type="ECO:0000256" key="9">
    <source>
        <dbReference type="RuleBase" id="RU361166"/>
    </source>
</evidence>
<dbReference type="EMBL" id="JAODUO010000792">
    <property type="protein sequence ID" value="KAK2174574.1"/>
    <property type="molecule type" value="Genomic_DNA"/>
</dbReference>
<keyword evidence="7 8" id="KW-0624">Polysaccharide degradation</keyword>
<dbReference type="Gene3D" id="1.50.10.10">
    <property type="match status" value="1"/>
</dbReference>
<evidence type="ECO:0000259" key="10">
    <source>
        <dbReference type="Pfam" id="PF00759"/>
    </source>
</evidence>
<dbReference type="GO" id="GO:0008810">
    <property type="term" value="F:cellulase activity"/>
    <property type="evidence" value="ECO:0007669"/>
    <property type="project" value="UniProtKB-EC"/>
</dbReference>
<dbReference type="InterPro" id="IPR008928">
    <property type="entry name" value="6-hairpin_glycosidase_sf"/>
</dbReference>
<evidence type="ECO:0000256" key="7">
    <source>
        <dbReference type="ARBA" id="ARBA00023326"/>
    </source>
</evidence>
<gene>
    <name evidence="11" type="ORF">NP493_792g01081</name>
</gene>
<name>A0AAD9KMZ2_RIDPI</name>
<dbReference type="EC" id="3.2.1.4" evidence="9"/>
<evidence type="ECO:0000313" key="11">
    <source>
        <dbReference type="EMBL" id="KAK2174574.1"/>
    </source>
</evidence>
<evidence type="ECO:0000256" key="1">
    <source>
        <dbReference type="ARBA" id="ARBA00000966"/>
    </source>
</evidence>
<keyword evidence="5 8" id="KW-0119">Carbohydrate metabolism</keyword>
<feature type="active site" evidence="8">
    <location>
        <position position="278"/>
    </location>
</feature>
<dbReference type="AlphaFoldDB" id="A0AAD9KMZ2"/>
<dbReference type="PROSITE" id="PS00592">
    <property type="entry name" value="GH9_2"/>
    <property type="match status" value="1"/>
</dbReference>
<evidence type="ECO:0000256" key="6">
    <source>
        <dbReference type="ARBA" id="ARBA00023295"/>
    </source>
</evidence>
<dbReference type="InterPro" id="IPR012341">
    <property type="entry name" value="6hp_glycosidase-like_sf"/>
</dbReference>
<evidence type="ECO:0000256" key="4">
    <source>
        <dbReference type="ARBA" id="ARBA00023001"/>
    </source>
</evidence>
<comment type="caution">
    <text evidence="11">The sequence shown here is derived from an EMBL/GenBank/DDBJ whole genome shotgun (WGS) entry which is preliminary data.</text>
</comment>
<dbReference type="Proteomes" id="UP001209878">
    <property type="component" value="Unassembled WGS sequence"/>
</dbReference>
<keyword evidence="3 8" id="KW-0378">Hydrolase</keyword>
<feature type="domain" description="Glycoside hydrolase family 9" evidence="10">
    <location>
        <begin position="1"/>
        <end position="282"/>
    </location>
</feature>
<sequence>MLSWGLIEYRDAYQAAGELAYGLDCIKWPLDYFIKAHVGDGNADHSFWGRPEDMNMARPAFLLDESHGGTEVAAETAAAMAAASIVFRPTDPTYADTLLTHARQLYDFGYNYQKTYTDSISNAIGFYKYVIQRFQLAWGALWLHKATGEKAYLDKAEEFLNTKVAWALSWDDKNIGAQLLYYMATNDAQYKAAVEGFLNAWFPGGSVTQTPKGLAFRDEWGSLRYAANSAFLALVAADKGIHVSKGRAFAKTQLEYMLGSTGRSFVVGFGTNPPVQPHHRAA</sequence>